<reference evidence="9 10" key="1">
    <citation type="submission" date="2019-03" db="EMBL/GenBank/DDBJ databases">
        <title>Arthrobacter sp. nov., an bacterium isolated from biocrust in Mu Us Desert.</title>
        <authorList>
            <person name="Lixiong L."/>
        </authorList>
    </citation>
    <scope>NUCLEOTIDE SEQUENCE [LARGE SCALE GENOMIC DNA]</scope>
    <source>
        <strain evidence="9 10">SLN-3</strain>
    </source>
</reference>
<evidence type="ECO:0000313" key="9">
    <source>
        <dbReference type="EMBL" id="TDK25812.1"/>
    </source>
</evidence>
<comment type="subcellular location">
    <subcellularLocation>
        <location evidence="1">Cell membrane</location>
        <topology evidence="1">Multi-pass membrane protein</topology>
    </subcellularLocation>
</comment>
<dbReference type="OrthoDB" id="3177957at2"/>
<sequence>MSVLRELRMQQPSAAARWSWDASLAARLVLAVTVISTLLIGANLATPLYPLISANLGLTSFDVTMAFSAYVLTLVAGLLLVGHWSDHIGRRAALVLAVLVGLLGAAVFAGASSLGGLVLGRSLQGAAVALATGASSAALRDLLPHRPEWASRFTLLASAGGVAAGPVIGGALSLLPDPTRTPFLVYTAVLTVLLLPLLVLRARPAIQPAAAARPLTALRPRRPTVSRAARNSFWMAAAVGFFSFSIFGFTLSLAPTWIASLAGTDARPVIGVLAALVLGASAVSQLLFLRGRLVVPAGLAAMAAGVGLLPVAGAQGSLPLLVGCCIAAGLGQGMAFRVVFNRVSLQVEAALHAQIISTLYVITYLGSAVPVLGLGAAAAFWGIDPAVAGYAAVVGGACTVLAAVALVGALRRPAGSGQERPAG</sequence>
<feature type="transmembrane region" description="Helical" evidence="7">
    <location>
        <begin position="361"/>
        <end position="383"/>
    </location>
</feature>
<keyword evidence="2" id="KW-0813">Transport</keyword>
<feature type="transmembrane region" description="Helical" evidence="7">
    <location>
        <begin position="155"/>
        <end position="175"/>
    </location>
</feature>
<dbReference type="EMBL" id="SMTK01000003">
    <property type="protein sequence ID" value="TDK25812.1"/>
    <property type="molecule type" value="Genomic_DNA"/>
</dbReference>
<evidence type="ECO:0000256" key="7">
    <source>
        <dbReference type="SAM" id="Phobius"/>
    </source>
</evidence>
<dbReference type="PANTHER" id="PTHR23517">
    <property type="entry name" value="RESISTANCE PROTEIN MDTM, PUTATIVE-RELATED-RELATED"/>
    <property type="match status" value="1"/>
</dbReference>
<dbReference type="SUPFAM" id="SSF103473">
    <property type="entry name" value="MFS general substrate transporter"/>
    <property type="match status" value="1"/>
</dbReference>
<feature type="domain" description="Major facilitator superfamily (MFS) profile" evidence="8">
    <location>
        <begin position="22"/>
        <end position="414"/>
    </location>
</feature>
<feature type="transmembrane region" description="Helical" evidence="7">
    <location>
        <begin position="92"/>
        <end position="111"/>
    </location>
</feature>
<dbReference type="InterPro" id="IPR011701">
    <property type="entry name" value="MFS"/>
</dbReference>
<dbReference type="InterPro" id="IPR020846">
    <property type="entry name" value="MFS_dom"/>
</dbReference>
<feature type="transmembrane region" description="Helical" evidence="7">
    <location>
        <begin position="181"/>
        <end position="200"/>
    </location>
</feature>
<dbReference type="Gene3D" id="1.20.1250.20">
    <property type="entry name" value="MFS general substrate transporter like domains"/>
    <property type="match status" value="1"/>
</dbReference>
<dbReference type="PROSITE" id="PS50850">
    <property type="entry name" value="MFS"/>
    <property type="match status" value="1"/>
</dbReference>
<dbReference type="AlphaFoldDB" id="A0A4R5TXD0"/>
<evidence type="ECO:0000256" key="1">
    <source>
        <dbReference type="ARBA" id="ARBA00004651"/>
    </source>
</evidence>
<feature type="transmembrane region" description="Helical" evidence="7">
    <location>
        <begin position="24"/>
        <end position="45"/>
    </location>
</feature>
<evidence type="ECO:0000313" key="10">
    <source>
        <dbReference type="Proteomes" id="UP000295411"/>
    </source>
</evidence>
<keyword evidence="4 7" id="KW-0812">Transmembrane</keyword>
<dbReference type="GO" id="GO:0022857">
    <property type="term" value="F:transmembrane transporter activity"/>
    <property type="evidence" value="ECO:0007669"/>
    <property type="project" value="InterPro"/>
</dbReference>
<keyword evidence="3" id="KW-1003">Cell membrane</keyword>
<feature type="transmembrane region" description="Helical" evidence="7">
    <location>
        <begin position="232"/>
        <end position="257"/>
    </location>
</feature>
<organism evidence="9 10">
    <name type="scientific">Arthrobacter crusticola</name>
    <dbReference type="NCBI Taxonomy" id="2547960"/>
    <lineage>
        <taxon>Bacteria</taxon>
        <taxon>Bacillati</taxon>
        <taxon>Actinomycetota</taxon>
        <taxon>Actinomycetes</taxon>
        <taxon>Micrococcales</taxon>
        <taxon>Micrococcaceae</taxon>
        <taxon>Arthrobacter</taxon>
    </lineage>
</organism>
<accession>A0A4R5TXD0</accession>
<dbReference type="InterPro" id="IPR050171">
    <property type="entry name" value="MFS_Transporters"/>
</dbReference>
<proteinExistence type="predicted"/>
<dbReference type="GO" id="GO:0005886">
    <property type="term" value="C:plasma membrane"/>
    <property type="evidence" value="ECO:0007669"/>
    <property type="project" value="UniProtKB-SubCell"/>
</dbReference>
<feature type="transmembrane region" description="Helical" evidence="7">
    <location>
        <begin position="269"/>
        <end position="288"/>
    </location>
</feature>
<evidence type="ECO:0000256" key="5">
    <source>
        <dbReference type="ARBA" id="ARBA00022989"/>
    </source>
</evidence>
<evidence type="ECO:0000256" key="4">
    <source>
        <dbReference type="ARBA" id="ARBA00022692"/>
    </source>
</evidence>
<protein>
    <submittedName>
        <fullName evidence="9">MFS transporter</fullName>
    </submittedName>
</protein>
<dbReference type="RefSeq" id="WP_133404042.1">
    <property type="nucleotide sequence ID" value="NZ_SMTK01000003.1"/>
</dbReference>
<evidence type="ECO:0000256" key="3">
    <source>
        <dbReference type="ARBA" id="ARBA00022475"/>
    </source>
</evidence>
<dbReference type="InterPro" id="IPR036259">
    <property type="entry name" value="MFS_trans_sf"/>
</dbReference>
<dbReference type="Proteomes" id="UP000295411">
    <property type="component" value="Unassembled WGS sequence"/>
</dbReference>
<dbReference type="Pfam" id="PF07690">
    <property type="entry name" value="MFS_1"/>
    <property type="match status" value="1"/>
</dbReference>
<evidence type="ECO:0000259" key="8">
    <source>
        <dbReference type="PROSITE" id="PS50850"/>
    </source>
</evidence>
<keyword evidence="10" id="KW-1185">Reference proteome</keyword>
<gene>
    <name evidence="9" type="ORF">E2F48_11340</name>
</gene>
<feature type="transmembrane region" description="Helical" evidence="7">
    <location>
        <begin position="318"/>
        <end position="340"/>
    </location>
</feature>
<name>A0A4R5TXD0_9MICC</name>
<evidence type="ECO:0000256" key="2">
    <source>
        <dbReference type="ARBA" id="ARBA00022448"/>
    </source>
</evidence>
<keyword evidence="5 7" id="KW-1133">Transmembrane helix</keyword>
<feature type="transmembrane region" description="Helical" evidence="7">
    <location>
        <begin position="123"/>
        <end position="143"/>
    </location>
</feature>
<feature type="transmembrane region" description="Helical" evidence="7">
    <location>
        <begin position="389"/>
        <end position="410"/>
    </location>
</feature>
<feature type="transmembrane region" description="Helical" evidence="7">
    <location>
        <begin position="65"/>
        <end position="85"/>
    </location>
</feature>
<keyword evidence="6 7" id="KW-0472">Membrane</keyword>
<evidence type="ECO:0000256" key="6">
    <source>
        <dbReference type="ARBA" id="ARBA00023136"/>
    </source>
</evidence>
<dbReference type="PANTHER" id="PTHR23517:SF13">
    <property type="entry name" value="MAJOR FACILITATOR SUPERFAMILY MFS_1"/>
    <property type="match status" value="1"/>
</dbReference>
<comment type="caution">
    <text evidence="9">The sequence shown here is derived from an EMBL/GenBank/DDBJ whole genome shotgun (WGS) entry which is preliminary data.</text>
</comment>
<feature type="transmembrane region" description="Helical" evidence="7">
    <location>
        <begin position="293"/>
        <end position="312"/>
    </location>
</feature>